<evidence type="ECO:0000313" key="2">
    <source>
        <dbReference type="Proteomes" id="UP001432216"/>
    </source>
</evidence>
<proteinExistence type="predicted"/>
<protein>
    <submittedName>
        <fullName evidence="1">Uncharacterized protein</fullName>
    </submittedName>
</protein>
<dbReference type="RefSeq" id="XP_064720609.1">
    <property type="nucleotide sequence ID" value="XM_064864537.1"/>
</dbReference>
<accession>A0ABZ2AS76</accession>
<dbReference type="Proteomes" id="UP001432216">
    <property type="component" value="Chromosome 4"/>
</dbReference>
<evidence type="ECO:0000313" key="1">
    <source>
        <dbReference type="EMBL" id="WVO21370.1"/>
    </source>
</evidence>
<reference evidence="1 2" key="1">
    <citation type="submission" date="2024-01" db="EMBL/GenBank/DDBJ databases">
        <title>Comparative genomics of Cryptococcus and Kwoniella reveals pathogenesis evolution and contrasting modes of karyotype evolution via chromosome fusion or intercentromeric recombination.</title>
        <authorList>
            <person name="Coelho M.A."/>
            <person name="David-Palma M."/>
            <person name="Shea T."/>
            <person name="Bowers K."/>
            <person name="McGinley-Smith S."/>
            <person name="Mohammad A.W."/>
            <person name="Gnirke A."/>
            <person name="Yurkov A.M."/>
            <person name="Nowrousian M."/>
            <person name="Sun S."/>
            <person name="Cuomo C.A."/>
            <person name="Heitman J."/>
        </authorList>
    </citation>
    <scope>NUCLEOTIDE SEQUENCE [LARGE SCALE GENOMIC DNA]</scope>
    <source>
        <strain evidence="1 2">7685027</strain>
    </source>
</reference>
<dbReference type="EMBL" id="CP143809">
    <property type="protein sequence ID" value="WVO21370.1"/>
    <property type="molecule type" value="Genomic_DNA"/>
</dbReference>
<organism evidence="1 2">
    <name type="scientific">Cryptococcus decagattii</name>
    <dbReference type="NCBI Taxonomy" id="1859122"/>
    <lineage>
        <taxon>Eukaryota</taxon>
        <taxon>Fungi</taxon>
        <taxon>Dikarya</taxon>
        <taxon>Basidiomycota</taxon>
        <taxon>Agaricomycotina</taxon>
        <taxon>Tremellomycetes</taxon>
        <taxon>Tremellales</taxon>
        <taxon>Cryptococcaceae</taxon>
        <taxon>Cryptococcus</taxon>
        <taxon>Cryptococcus gattii species complex</taxon>
    </lineage>
</organism>
<name>A0ABZ2AS76_9TREE</name>
<keyword evidence="2" id="KW-1185">Reference proteome</keyword>
<gene>
    <name evidence="1" type="ORF">IAS62_002678</name>
</gene>
<sequence length="68" mass="7889">MAEKFRWMELKLWWCIAIDYGSITTSFLSVPIQQIIKFSHFGTQLAPIRSGAFLCPTSTFNRKTFITL</sequence>
<dbReference type="GeneID" id="89989451"/>